<dbReference type="OrthoDB" id="1149618at2759"/>
<dbReference type="Proteomes" id="UP000631114">
    <property type="component" value="Unassembled WGS sequence"/>
</dbReference>
<dbReference type="AlphaFoldDB" id="A0A835HZ15"/>
<organism evidence="2 3">
    <name type="scientific">Coptis chinensis</name>
    <dbReference type="NCBI Taxonomy" id="261450"/>
    <lineage>
        <taxon>Eukaryota</taxon>
        <taxon>Viridiplantae</taxon>
        <taxon>Streptophyta</taxon>
        <taxon>Embryophyta</taxon>
        <taxon>Tracheophyta</taxon>
        <taxon>Spermatophyta</taxon>
        <taxon>Magnoliopsida</taxon>
        <taxon>Ranunculales</taxon>
        <taxon>Ranunculaceae</taxon>
        <taxon>Coptidoideae</taxon>
        <taxon>Coptis</taxon>
    </lineage>
</organism>
<comment type="caution">
    <text evidence="2">The sequence shown here is derived from an EMBL/GenBank/DDBJ whole genome shotgun (WGS) entry which is preliminary data.</text>
</comment>
<dbReference type="PANTHER" id="PTHR31373:SF27">
    <property type="entry name" value="TROVE DOMAIN-CONTAINING PROTEIN"/>
    <property type="match status" value="1"/>
</dbReference>
<name>A0A835HZ15_9MAGN</name>
<feature type="domain" description="DUF2828" evidence="1">
    <location>
        <begin position="218"/>
        <end position="285"/>
    </location>
</feature>
<keyword evidence="3" id="KW-1185">Reference proteome</keyword>
<sequence length="300" mass="33832">MEHPVVGYMEEINTEEEGLGIGNFVDAYMGHGIEIGDNEPPFVPEPDLDKRVSLNMMCPWLWLTNNFGGSFPLNSWTQKQLAKRDHKESLKQGRLLLRLSGWYESTIWAGEEDLGEVIDLEGDVLVEVFGKDKKGVYFVGSQISPAQVEHAAVDCVELWEELEKVEIEWEIILYLIELKKQMKGLKVLDTSVENIASGAWKALGNSWKGGSSFVYKSLKVALASYAKSTHNFPEIYMAANKWNSLPYKGVASVVMKIYKGLFMEHDESRFTAYLEDVKKGKAKIALVHCFHREIFGQSGG</sequence>
<dbReference type="EMBL" id="JADFTS010000004">
    <property type="protein sequence ID" value="KAF9608311.1"/>
    <property type="molecule type" value="Genomic_DNA"/>
</dbReference>
<accession>A0A835HZ15</accession>
<evidence type="ECO:0000259" key="1">
    <source>
        <dbReference type="Pfam" id="PF11443"/>
    </source>
</evidence>
<dbReference type="InterPro" id="IPR011205">
    <property type="entry name" value="UCP015417_vWA"/>
</dbReference>
<protein>
    <recommendedName>
        <fullName evidence="1">DUF2828 domain-containing protein</fullName>
    </recommendedName>
</protein>
<reference evidence="2 3" key="1">
    <citation type="submission" date="2020-10" db="EMBL/GenBank/DDBJ databases">
        <title>The Coptis chinensis genome and diversification of protoberbering-type alkaloids.</title>
        <authorList>
            <person name="Wang B."/>
            <person name="Shu S."/>
            <person name="Song C."/>
            <person name="Liu Y."/>
        </authorList>
    </citation>
    <scope>NUCLEOTIDE SEQUENCE [LARGE SCALE GENOMIC DNA]</scope>
    <source>
        <strain evidence="2">HL-2020</strain>
        <tissue evidence="2">Leaf</tissue>
    </source>
</reference>
<dbReference type="PANTHER" id="PTHR31373">
    <property type="entry name" value="OS06G0652100 PROTEIN"/>
    <property type="match status" value="1"/>
</dbReference>
<evidence type="ECO:0000313" key="2">
    <source>
        <dbReference type="EMBL" id="KAF9608311.1"/>
    </source>
</evidence>
<evidence type="ECO:0000313" key="3">
    <source>
        <dbReference type="Proteomes" id="UP000631114"/>
    </source>
</evidence>
<dbReference type="InterPro" id="IPR058580">
    <property type="entry name" value="DUF2828"/>
</dbReference>
<gene>
    <name evidence="2" type="ORF">IFM89_008933</name>
</gene>
<dbReference type="Pfam" id="PF11443">
    <property type="entry name" value="DUF2828"/>
    <property type="match status" value="1"/>
</dbReference>
<proteinExistence type="predicted"/>